<dbReference type="EMBL" id="JACSEA010000006">
    <property type="protein sequence ID" value="KAF7398828.1"/>
    <property type="molecule type" value="Genomic_DNA"/>
</dbReference>
<gene>
    <name evidence="2" type="ORF">HZH66_006725</name>
</gene>
<dbReference type="Proteomes" id="UP000614350">
    <property type="component" value="Unassembled WGS sequence"/>
</dbReference>
<sequence length="102" mass="11773">MREEGLTWVAFEERKTEHENRAAEQRTKESTERLDLCQESPGVGRVNANDVHASADAQRKHNSALQYTDLRDQRIAVQKMIALRYTMSEEFDAFPMENLSST</sequence>
<name>A0A834K215_VESVU</name>
<evidence type="ECO:0000313" key="2">
    <source>
        <dbReference type="EMBL" id="KAF7398828.1"/>
    </source>
</evidence>
<dbReference type="AlphaFoldDB" id="A0A834K215"/>
<proteinExistence type="predicted"/>
<evidence type="ECO:0000313" key="3">
    <source>
        <dbReference type="Proteomes" id="UP000614350"/>
    </source>
</evidence>
<comment type="caution">
    <text evidence="2">The sequence shown here is derived from an EMBL/GenBank/DDBJ whole genome shotgun (WGS) entry which is preliminary data.</text>
</comment>
<feature type="region of interest" description="Disordered" evidence="1">
    <location>
        <begin position="15"/>
        <end position="35"/>
    </location>
</feature>
<protein>
    <submittedName>
        <fullName evidence="2">Uncharacterized protein</fullName>
    </submittedName>
</protein>
<keyword evidence="3" id="KW-1185">Reference proteome</keyword>
<organism evidence="2 3">
    <name type="scientific">Vespula vulgaris</name>
    <name type="common">Yellow jacket</name>
    <name type="synonym">Wasp</name>
    <dbReference type="NCBI Taxonomy" id="7454"/>
    <lineage>
        <taxon>Eukaryota</taxon>
        <taxon>Metazoa</taxon>
        <taxon>Ecdysozoa</taxon>
        <taxon>Arthropoda</taxon>
        <taxon>Hexapoda</taxon>
        <taxon>Insecta</taxon>
        <taxon>Pterygota</taxon>
        <taxon>Neoptera</taxon>
        <taxon>Endopterygota</taxon>
        <taxon>Hymenoptera</taxon>
        <taxon>Apocrita</taxon>
        <taxon>Aculeata</taxon>
        <taxon>Vespoidea</taxon>
        <taxon>Vespidae</taxon>
        <taxon>Vespinae</taxon>
        <taxon>Vespula</taxon>
    </lineage>
</organism>
<evidence type="ECO:0000256" key="1">
    <source>
        <dbReference type="SAM" id="MobiDB-lite"/>
    </source>
</evidence>
<accession>A0A834K215</accession>
<reference evidence="2" key="1">
    <citation type="journal article" date="2020" name="G3 (Bethesda)">
        <title>High-Quality Assemblies for Three Invasive Social Wasps from the &lt;i&gt;Vespula&lt;/i&gt; Genus.</title>
        <authorList>
            <person name="Harrop T.W.R."/>
            <person name="Guhlin J."/>
            <person name="McLaughlin G.M."/>
            <person name="Permina E."/>
            <person name="Stockwell P."/>
            <person name="Gilligan J."/>
            <person name="Le Lec M.F."/>
            <person name="Gruber M.A.M."/>
            <person name="Quinn O."/>
            <person name="Lovegrove M."/>
            <person name="Duncan E.J."/>
            <person name="Remnant E.J."/>
            <person name="Van Eeckhoven J."/>
            <person name="Graham B."/>
            <person name="Knapp R.A."/>
            <person name="Langford K.W."/>
            <person name="Kronenberg Z."/>
            <person name="Press M.O."/>
            <person name="Eacker S.M."/>
            <person name="Wilson-Rankin E.E."/>
            <person name="Purcell J."/>
            <person name="Lester P.J."/>
            <person name="Dearden P.K."/>
        </authorList>
    </citation>
    <scope>NUCLEOTIDE SEQUENCE</scope>
    <source>
        <strain evidence="2">Marl-1</strain>
    </source>
</reference>